<dbReference type="InterPro" id="IPR023828">
    <property type="entry name" value="Peptidase_S8_Ser-AS"/>
</dbReference>
<keyword evidence="7" id="KW-0732">Signal</keyword>
<dbReference type="InterPro" id="IPR015943">
    <property type="entry name" value="WD40/YVTN_repeat-like_dom_sf"/>
</dbReference>
<evidence type="ECO:0000256" key="5">
    <source>
        <dbReference type="PROSITE-ProRule" id="PRU01240"/>
    </source>
</evidence>
<dbReference type="GO" id="GO:0004252">
    <property type="term" value="F:serine-type endopeptidase activity"/>
    <property type="evidence" value="ECO:0007669"/>
    <property type="project" value="UniProtKB-UniRule"/>
</dbReference>
<dbReference type="InterPro" id="IPR008969">
    <property type="entry name" value="CarboxyPept-like_regulatory"/>
</dbReference>
<evidence type="ECO:0000256" key="3">
    <source>
        <dbReference type="ARBA" id="ARBA00022801"/>
    </source>
</evidence>
<dbReference type="InterPro" id="IPR036852">
    <property type="entry name" value="Peptidase_S8/S53_dom_sf"/>
</dbReference>
<dbReference type="PROSITE" id="PS00138">
    <property type="entry name" value="SUBTILASE_SER"/>
    <property type="match status" value="1"/>
</dbReference>
<dbReference type="PANTHER" id="PTHR43399:SF4">
    <property type="entry name" value="CELL WALL-ASSOCIATED PROTEASE"/>
    <property type="match status" value="1"/>
</dbReference>
<dbReference type="SUPFAM" id="SSF52743">
    <property type="entry name" value="Subtilisin-like"/>
    <property type="match status" value="1"/>
</dbReference>
<feature type="signal peptide" evidence="7">
    <location>
        <begin position="1"/>
        <end position="22"/>
    </location>
</feature>
<dbReference type="SUPFAM" id="SSF49452">
    <property type="entry name" value="Starch-binding domain-like"/>
    <property type="match status" value="1"/>
</dbReference>
<dbReference type="STRING" id="568872.GA0070624_4351"/>
<keyword evidence="4 5" id="KW-0720">Serine protease</keyword>
<feature type="active site" description="Charge relay system" evidence="5">
    <location>
        <position position="227"/>
    </location>
</feature>
<evidence type="ECO:0000256" key="7">
    <source>
        <dbReference type="SAM" id="SignalP"/>
    </source>
</evidence>
<dbReference type="InterPro" id="IPR033857">
    <property type="entry name" value="Bacillopeptidase_F"/>
</dbReference>
<dbReference type="GO" id="GO:0030246">
    <property type="term" value="F:carbohydrate binding"/>
    <property type="evidence" value="ECO:0007669"/>
    <property type="project" value="InterPro"/>
</dbReference>
<proteinExistence type="inferred from homology"/>
<feature type="active site" description="Charge relay system" evidence="5">
    <location>
        <position position="178"/>
    </location>
</feature>
<dbReference type="CDD" id="cd07481">
    <property type="entry name" value="Peptidases_S8_BacillopeptidaseF-like"/>
    <property type="match status" value="1"/>
</dbReference>
<dbReference type="PROSITE" id="PS51892">
    <property type="entry name" value="SUBTILASE"/>
    <property type="match status" value="1"/>
</dbReference>
<dbReference type="Gene3D" id="2.60.120.430">
    <property type="entry name" value="Galactose-binding lectin"/>
    <property type="match status" value="1"/>
</dbReference>
<name>A0A1C6SR92_9ACTN</name>
<protein>
    <submittedName>
        <fullName evidence="10">Serine protease, subtilisin family</fullName>
    </submittedName>
</protein>
<evidence type="ECO:0000313" key="10">
    <source>
        <dbReference type="EMBL" id="SCL31872.1"/>
    </source>
</evidence>
<organism evidence="10 11">
    <name type="scientific">Micromonospora rhizosphaerae</name>
    <dbReference type="NCBI Taxonomy" id="568872"/>
    <lineage>
        <taxon>Bacteria</taxon>
        <taxon>Bacillati</taxon>
        <taxon>Actinomycetota</taxon>
        <taxon>Actinomycetes</taxon>
        <taxon>Micromonosporales</taxon>
        <taxon>Micromonosporaceae</taxon>
        <taxon>Micromonospora</taxon>
    </lineage>
</organism>
<evidence type="ECO:0000256" key="1">
    <source>
        <dbReference type="ARBA" id="ARBA00011073"/>
    </source>
</evidence>
<dbReference type="Pfam" id="PF11721">
    <property type="entry name" value="Malectin"/>
    <property type="match status" value="1"/>
</dbReference>
<dbReference type="InterPro" id="IPR015500">
    <property type="entry name" value="Peptidase_S8_subtilisin-rel"/>
</dbReference>
<dbReference type="SUPFAM" id="SSF49785">
    <property type="entry name" value="Galactose-binding domain-like"/>
    <property type="match status" value="1"/>
</dbReference>
<dbReference type="PANTHER" id="PTHR43399">
    <property type="entry name" value="SUBTILISIN-RELATED"/>
    <property type="match status" value="1"/>
</dbReference>
<feature type="domain" description="Peptidase S8/S53" evidence="8">
    <location>
        <begin position="169"/>
        <end position="441"/>
    </location>
</feature>
<dbReference type="InterPro" id="IPR021720">
    <property type="entry name" value="Malectin_dom"/>
</dbReference>
<evidence type="ECO:0000256" key="4">
    <source>
        <dbReference type="ARBA" id="ARBA00022825"/>
    </source>
</evidence>
<dbReference type="Pfam" id="PF00082">
    <property type="entry name" value="Peptidase_S8"/>
    <property type="match status" value="1"/>
</dbReference>
<feature type="domain" description="Malectin" evidence="9">
    <location>
        <begin position="1293"/>
        <end position="1428"/>
    </location>
</feature>
<dbReference type="InterPro" id="IPR000209">
    <property type="entry name" value="Peptidase_S8/S53_dom"/>
</dbReference>
<dbReference type="EMBL" id="FMHV01000002">
    <property type="protein sequence ID" value="SCL31872.1"/>
    <property type="molecule type" value="Genomic_DNA"/>
</dbReference>
<dbReference type="GO" id="GO:0006508">
    <property type="term" value="P:proteolysis"/>
    <property type="evidence" value="ECO:0007669"/>
    <property type="project" value="UniProtKB-KW"/>
</dbReference>
<feature type="chain" id="PRO_5008746016" evidence="7">
    <location>
        <begin position="23"/>
        <end position="1449"/>
    </location>
</feature>
<dbReference type="SUPFAM" id="SSF63825">
    <property type="entry name" value="YWTD domain"/>
    <property type="match status" value="1"/>
</dbReference>
<keyword evidence="2 5" id="KW-0645">Protease</keyword>
<gene>
    <name evidence="10" type="ORF">GA0070624_4351</name>
</gene>
<reference evidence="11" key="1">
    <citation type="submission" date="2016-06" db="EMBL/GenBank/DDBJ databases">
        <authorList>
            <person name="Varghese N."/>
            <person name="Submissions Spin"/>
        </authorList>
    </citation>
    <scope>NUCLEOTIDE SEQUENCE [LARGE SCALE GENOMIC DNA]</scope>
    <source>
        <strain evidence="11">DSM 45431</strain>
    </source>
</reference>
<feature type="region of interest" description="Disordered" evidence="6">
    <location>
        <begin position="954"/>
        <end position="975"/>
    </location>
</feature>
<accession>A0A1C6SR92</accession>
<dbReference type="Proteomes" id="UP000199413">
    <property type="component" value="Unassembled WGS sequence"/>
</dbReference>
<dbReference type="RefSeq" id="WP_176731810.1">
    <property type="nucleotide sequence ID" value="NZ_FMHV01000002.1"/>
</dbReference>
<feature type="active site" description="Charge relay system" evidence="5">
    <location>
        <position position="402"/>
    </location>
</feature>
<evidence type="ECO:0000259" key="9">
    <source>
        <dbReference type="Pfam" id="PF11721"/>
    </source>
</evidence>
<evidence type="ECO:0000256" key="2">
    <source>
        <dbReference type="ARBA" id="ARBA00022670"/>
    </source>
</evidence>
<evidence type="ECO:0000256" key="6">
    <source>
        <dbReference type="SAM" id="MobiDB-lite"/>
    </source>
</evidence>
<dbReference type="Gene3D" id="2.60.40.1120">
    <property type="entry name" value="Carboxypeptidase-like, regulatory domain"/>
    <property type="match status" value="3"/>
</dbReference>
<keyword evidence="3 5" id="KW-0378">Hydrolase</keyword>
<dbReference type="Pfam" id="PF13620">
    <property type="entry name" value="CarboxypepD_reg"/>
    <property type="match status" value="3"/>
</dbReference>
<evidence type="ECO:0000313" key="11">
    <source>
        <dbReference type="Proteomes" id="UP000199413"/>
    </source>
</evidence>
<dbReference type="SUPFAM" id="SSF49464">
    <property type="entry name" value="Carboxypeptidase regulatory domain-like"/>
    <property type="match status" value="2"/>
</dbReference>
<dbReference type="InterPro" id="IPR051048">
    <property type="entry name" value="Peptidase_S8/S53_subtilisin"/>
</dbReference>
<dbReference type="Gene3D" id="3.40.50.200">
    <property type="entry name" value="Peptidase S8/S53 domain"/>
    <property type="match status" value="1"/>
</dbReference>
<dbReference type="Gene3D" id="2.130.10.10">
    <property type="entry name" value="YVTN repeat-like/Quinoprotein amine dehydrogenase"/>
    <property type="match status" value="1"/>
</dbReference>
<comment type="similarity">
    <text evidence="1 5">Belongs to the peptidase S8 family.</text>
</comment>
<dbReference type="PRINTS" id="PR00723">
    <property type="entry name" value="SUBTILISIN"/>
</dbReference>
<sequence>MAALLVVAMVAAVSAIGSPAAADSLDKVEKKVLEQTAGTKQATFWAVLRDKADLGRAAGMQDRNARGKFVMDQLKRTADQSQAGLLALLKKRGVKHQRFWITNTVRVTAGQSVLKEIAADPGVERVLADRTYHIPDPKPNKEQPEVNAVEWNIDRIHAPQVWSTFGIRGEGIVVANIDTGVQFDHPALVAHYRGNQGGGNFDHNYNWFDPSNVCGSPSLAPCDNADHGTHTMGTMVGDDGEPGPNQIGVAPGARWIAAKGCESFSCSLSALLASGEWVLAPTDLNGQNPRPDLRPHIVNNSWGGGGGDPFYQAIVNAWVASGIFPAFSNGNSGPGCNSSGSPGDYIESYSAGAFDIGNNIADFSSRGPSGFNGEPKPNIAAPGVAVRSSVPPNSYASFDGTSMASPHVAATVALMWSAAATLVGDIAGTRALLDSTAIDTSDLSCGGTDADNNVWGEGRLDAFAAVDQSPRGPVGTLSGTVTNAADGSPISGATIRVAGPADRTTATDANGRYTMVLPVGTYEVTATAFGFRQQAVSGLVISEGATTIQDLALQPAPSHAVSGQVRNNDGEPVANATVTVLGKPIAPATTDANGGYSFPSVPEGEYDVRAAAGGCSDQQEQHLVVDGDETLDFTLPQRRDEYGYFCQVSTPGYLEADTVLPLSGDDQSTQVDLPFPFSFYGQTYETAHVSTNGLVNFLGPNSEFFNTSIPSTAAPNAAIYPYWDDLVVDGAASVRTQVLGSAPARTFVIEWRNVTFFGDSSHRMDFEVVLHENGRVQTEYRNIDNDGWEKGNSATIGIENESGNVALQYSFNAAAIGDPTFAVLYRLPPSGFVQGTVTDANDHQAVAGATVRALQNGSVVRSTTTNAAGSYRMQLSLGTYTIEATATNYTAESAEVVLDEQDEVATRDFVLRTARAEVAPGALEFIVPPGQTRTRVLTLRNTGSRDMTWEAAETGGGKVTTGSTNGLPKNPEYNPNARNTKGLYAGKAPSGWSPTAPGDVIRSWVPSGLSLAWGVGFTGDVWLSDVPDNNRNHEFSVTGTPTGRNWPAPGGGEWPADMAYDAGRGVMCQLNVGGDNGIHCWNPNTGAEVGSITGSFPWTSISQRGLAYRPDDDTFYVGGWNEGILYHIKGLSHPDKGAVISQCSPPDGNISGLAWNGASNIVWAATNSETDTVYQLDPANCAVLSTLPHPSPGFGGAGLELDSTGNLWMIDQDPNRVYLIESGVPNVVDVPWLSEDPASGTVAPGATQPIRVSVDTTGLTPGTYSATMLIQTNSGRQPRLEVPVRLVVPAYYQAVNAGGGGYTDLSGDLWSADQRYSPGSWGYTSSQSRVASTARPISGTEEDPLYQDLRQDPVEYRFDGLPAGVYEVDLRFAEVANRQPNTRLYDVIVEGGVLLPAHDTAAEVGSFAADQHVFYVQVTDGQLNIRFVGRRGYAPPIVNGIQVIHRPDR</sequence>
<dbReference type="InterPro" id="IPR008979">
    <property type="entry name" value="Galactose-bd-like_sf"/>
</dbReference>
<dbReference type="InterPro" id="IPR013784">
    <property type="entry name" value="Carb-bd-like_fold"/>
</dbReference>
<evidence type="ECO:0000259" key="8">
    <source>
        <dbReference type="Pfam" id="PF00082"/>
    </source>
</evidence>
<keyword evidence="11" id="KW-1185">Reference proteome</keyword>